<dbReference type="PROSITE" id="PS51819">
    <property type="entry name" value="VOC"/>
    <property type="match status" value="1"/>
</dbReference>
<dbReference type="EMBL" id="HBGT01026172">
    <property type="protein sequence ID" value="CAD9436308.1"/>
    <property type="molecule type" value="Transcribed_RNA"/>
</dbReference>
<evidence type="ECO:0000313" key="3">
    <source>
        <dbReference type="EMBL" id="CAD9436308.1"/>
    </source>
</evidence>
<dbReference type="Pfam" id="PF13669">
    <property type="entry name" value="Glyoxalase_4"/>
    <property type="match status" value="1"/>
</dbReference>
<feature type="domain" description="VOC" evidence="2">
    <location>
        <begin position="37"/>
        <end position="172"/>
    </location>
</feature>
<dbReference type="GO" id="GO:0005739">
    <property type="term" value="C:mitochondrion"/>
    <property type="evidence" value="ECO:0007669"/>
    <property type="project" value="TreeGrafter"/>
</dbReference>
<dbReference type="SUPFAM" id="SSF54593">
    <property type="entry name" value="Glyoxalase/Bleomycin resistance protein/Dihydroxybiphenyl dioxygenase"/>
    <property type="match status" value="1"/>
</dbReference>
<dbReference type="GO" id="GO:0046491">
    <property type="term" value="P:L-methylmalonyl-CoA metabolic process"/>
    <property type="evidence" value="ECO:0007669"/>
    <property type="project" value="TreeGrafter"/>
</dbReference>
<reference evidence="3" key="1">
    <citation type="submission" date="2021-01" db="EMBL/GenBank/DDBJ databases">
        <authorList>
            <person name="Corre E."/>
            <person name="Pelletier E."/>
            <person name="Niang G."/>
            <person name="Scheremetjew M."/>
            <person name="Finn R."/>
            <person name="Kale V."/>
            <person name="Holt S."/>
            <person name="Cochrane G."/>
            <person name="Meng A."/>
            <person name="Brown T."/>
            <person name="Cohen L."/>
        </authorList>
    </citation>
    <scope>NUCLEOTIDE SEQUENCE</scope>
    <source>
        <strain evidence="3">RCC1693</strain>
    </source>
</reference>
<dbReference type="InterPro" id="IPR051785">
    <property type="entry name" value="MMCE/EMCE_epimerase"/>
</dbReference>
<dbReference type="GO" id="GO:0046872">
    <property type="term" value="F:metal ion binding"/>
    <property type="evidence" value="ECO:0007669"/>
    <property type="project" value="UniProtKB-KW"/>
</dbReference>
<evidence type="ECO:0000256" key="1">
    <source>
        <dbReference type="ARBA" id="ARBA00022723"/>
    </source>
</evidence>
<dbReference type="PANTHER" id="PTHR43048">
    <property type="entry name" value="METHYLMALONYL-COA EPIMERASE"/>
    <property type="match status" value="1"/>
</dbReference>
<keyword evidence="1" id="KW-0479">Metal-binding</keyword>
<evidence type="ECO:0000259" key="2">
    <source>
        <dbReference type="PROSITE" id="PS51819"/>
    </source>
</evidence>
<dbReference type="GO" id="GO:0004493">
    <property type="term" value="F:methylmalonyl-CoA epimerase activity"/>
    <property type="evidence" value="ECO:0007669"/>
    <property type="project" value="TreeGrafter"/>
</dbReference>
<dbReference type="PANTHER" id="PTHR43048:SF3">
    <property type="entry name" value="METHYLMALONYL-COA EPIMERASE, MITOCHONDRIAL"/>
    <property type="match status" value="1"/>
</dbReference>
<gene>
    <name evidence="3" type="ORF">FPAR1323_LOCUS13623</name>
</gene>
<proteinExistence type="predicted"/>
<dbReference type="InterPro" id="IPR037523">
    <property type="entry name" value="VOC_core"/>
</dbReference>
<organism evidence="3">
    <name type="scientific">Florenciella parvula</name>
    <dbReference type="NCBI Taxonomy" id="236787"/>
    <lineage>
        <taxon>Eukaryota</taxon>
        <taxon>Sar</taxon>
        <taxon>Stramenopiles</taxon>
        <taxon>Ochrophyta</taxon>
        <taxon>Dictyochophyceae</taxon>
        <taxon>Florenciellales</taxon>
        <taxon>Florenciella</taxon>
    </lineage>
</organism>
<name>A0A7S2CVC0_9STRA</name>
<protein>
    <recommendedName>
        <fullName evidence="2">VOC domain-containing protein</fullName>
    </recommendedName>
</protein>
<dbReference type="AlphaFoldDB" id="A0A7S2CVC0"/>
<dbReference type="Gene3D" id="3.10.180.10">
    <property type="entry name" value="2,3-Dihydroxybiphenyl 1,2-Dioxygenase, domain 1"/>
    <property type="match status" value="1"/>
</dbReference>
<dbReference type="InterPro" id="IPR029068">
    <property type="entry name" value="Glyas_Bleomycin-R_OHBP_Dase"/>
</dbReference>
<accession>A0A7S2CVC0</accession>
<sequence length="184" mass="19659">MSIGCIRSLHSMGHHLQRGARGLANTTTQPENFRVLGVQQIAIGGLDKAPLSHLWSNLLGVPKIGDYKAEKENVDEDILKLGKGPFAVEIDLMQPIDPEKAPKVHVPTLNHIGLWVDDIQAAVTELGQKGVRFAPGGIRPGAAGHDVTFLHPKGNSDLPYSGEGVLIELVQAPGDVIAAFDAME</sequence>